<dbReference type="InterPro" id="IPR011330">
    <property type="entry name" value="Glyco_hydro/deAcase_b/a-brl"/>
</dbReference>
<keyword evidence="2" id="KW-0732">Signal</keyword>
<dbReference type="KEGG" id="ifn:GM661_10540"/>
<protein>
    <submittedName>
        <fullName evidence="4">Polysaccharide deacetylase family protein</fullName>
    </submittedName>
</protein>
<dbReference type="SUPFAM" id="SSF88713">
    <property type="entry name" value="Glycoside hydrolase/deacetylase"/>
    <property type="match status" value="1"/>
</dbReference>
<dbReference type="Gene3D" id="3.20.20.370">
    <property type="entry name" value="Glycoside hydrolase/deacetylase"/>
    <property type="match status" value="1"/>
</dbReference>
<name>A0A8A7KFA7_9FIRM</name>
<dbReference type="InterPro" id="IPR002509">
    <property type="entry name" value="NODB_dom"/>
</dbReference>
<dbReference type="CDD" id="cd10970">
    <property type="entry name" value="CE4_DAC_u1_6s"/>
    <property type="match status" value="1"/>
</dbReference>
<dbReference type="GO" id="GO:0005576">
    <property type="term" value="C:extracellular region"/>
    <property type="evidence" value="ECO:0007669"/>
    <property type="project" value="UniProtKB-SubCell"/>
</dbReference>
<dbReference type="AlphaFoldDB" id="A0A8A7KFA7"/>
<organism evidence="4 5">
    <name type="scientific">Iocasia fonsfrigidae</name>
    <dbReference type="NCBI Taxonomy" id="2682810"/>
    <lineage>
        <taxon>Bacteria</taxon>
        <taxon>Bacillati</taxon>
        <taxon>Bacillota</taxon>
        <taxon>Clostridia</taxon>
        <taxon>Halanaerobiales</taxon>
        <taxon>Halanaerobiaceae</taxon>
        <taxon>Iocasia</taxon>
    </lineage>
</organism>
<dbReference type="InterPro" id="IPR051398">
    <property type="entry name" value="Polysacch_Deacetylase"/>
</dbReference>
<dbReference type="GO" id="GO:0005975">
    <property type="term" value="P:carbohydrate metabolic process"/>
    <property type="evidence" value="ECO:0007669"/>
    <property type="project" value="InterPro"/>
</dbReference>
<comment type="subcellular location">
    <subcellularLocation>
        <location evidence="1">Secreted</location>
    </subcellularLocation>
</comment>
<dbReference type="Proteomes" id="UP000665020">
    <property type="component" value="Chromosome"/>
</dbReference>
<dbReference type="EMBL" id="CP046640">
    <property type="protein sequence ID" value="QTL98378.1"/>
    <property type="molecule type" value="Genomic_DNA"/>
</dbReference>
<keyword evidence="5" id="KW-1185">Reference proteome</keyword>
<dbReference type="PROSITE" id="PS51677">
    <property type="entry name" value="NODB"/>
    <property type="match status" value="1"/>
</dbReference>
<dbReference type="PANTHER" id="PTHR34216">
    <property type="match status" value="1"/>
</dbReference>
<sequence>MHNKIIILSIVLVLIVLFTQTSLAEFSIILNFDDAYQGVYVHAFQEMKKYNIPAVVFVITKYLGHEKHLSLKQLAELKSAGWEIGSHTINHYDLTTIIPEFLHKEIIDSKQILKNNKLIDNDFASFCSPNGKWSPTIEKIVSANYTIARGDKLYIFNKIQNEDIIPKVIVKTTSINRVKQWIEEYQKKNQPLILVFHEVADGGNEFFFPPSKFKELILLLKEYKISLFKDLI</sequence>
<feature type="domain" description="NodB homology" evidence="3">
    <location>
        <begin position="26"/>
        <end position="228"/>
    </location>
</feature>
<evidence type="ECO:0000259" key="3">
    <source>
        <dbReference type="PROSITE" id="PS51677"/>
    </source>
</evidence>
<dbReference type="Pfam" id="PF01522">
    <property type="entry name" value="Polysacc_deac_1"/>
    <property type="match status" value="1"/>
</dbReference>
<evidence type="ECO:0000313" key="5">
    <source>
        <dbReference type="Proteomes" id="UP000665020"/>
    </source>
</evidence>
<dbReference type="RefSeq" id="WP_230866813.1">
    <property type="nucleotide sequence ID" value="NZ_CP046640.1"/>
</dbReference>
<evidence type="ECO:0000256" key="1">
    <source>
        <dbReference type="ARBA" id="ARBA00004613"/>
    </source>
</evidence>
<dbReference type="GO" id="GO:0016810">
    <property type="term" value="F:hydrolase activity, acting on carbon-nitrogen (but not peptide) bonds"/>
    <property type="evidence" value="ECO:0007669"/>
    <property type="project" value="InterPro"/>
</dbReference>
<gene>
    <name evidence="4" type="ORF">GM661_10540</name>
</gene>
<evidence type="ECO:0000256" key="2">
    <source>
        <dbReference type="ARBA" id="ARBA00022729"/>
    </source>
</evidence>
<evidence type="ECO:0000313" key="4">
    <source>
        <dbReference type="EMBL" id="QTL98378.1"/>
    </source>
</evidence>
<reference evidence="4" key="1">
    <citation type="submission" date="2019-12" db="EMBL/GenBank/DDBJ databases">
        <authorList>
            <person name="zhang j."/>
            <person name="sun C.M."/>
        </authorList>
    </citation>
    <scope>NUCLEOTIDE SEQUENCE</scope>
    <source>
        <strain evidence="4">NS-1</strain>
    </source>
</reference>
<accession>A0A8A7KFA7</accession>
<proteinExistence type="predicted"/>
<dbReference type="PANTHER" id="PTHR34216:SF3">
    <property type="entry name" value="POLY-BETA-1,6-N-ACETYL-D-GLUCOSAMINE N-DEACETYLASE"/>
    <property type="match status" value="1"/>
</dbReference>